<dbReference type="EMBL" id="JBBPBM010002517">
    <property type="protein sequence ID" value="KAK8477488.1"/>
    <property type="molecule type" value="Genomic_DNA"/>
</dbReference>
<reference evidence="2 3" key="1">
    <citation type="journal article" date="2024" name="G3 (Bethesda)">
        <title>Genome assembly of Hibiscus sabdariffa L. provides insights into metabolisms of medicinal natural products.</title>
        <authorList>
            <person name="Kim T."/>
        </authorList>
    </citation>
    <scope>NUCLEOTIDE SEQUENCE [LARGE SCALE GENOMIC DNA]</scope>
    <source>
        <strain evidence="2">TK-2024</strain>
        <tissue evidence="2">Old leaves</tissue>
    </source>
</reference>
<proteinExistence type="predicted"/>
<organism evidence="2 3">
    <name type="scientific">Hibiscus sabdariffa</name>
    <name type="common">roselle</name>
    <dbReference type="NCBI Taxonomy" id="183260"/>
    <lineage>
        <taxon>Eukaryota</taxon>
        <taxon>Viridiplantae</taxon>
        <taxon>Streptophyta</taxon>
        <taxon>Embryophyta</taxon>
        <taxon>Tracheophyta</taxon>
        <taxon>Spermatophyta</taxon>
        <taxon>Magnoliopsida</taxon>
        <taxon>eudicotyledons</taxon>
        <taxon>Gunneridae</taxon>
        <taxon>Pentapetalae</taxon>
        <taxon>rosids</taxon>
        <taxon>malvids</taxon>
        <taxon>Malvales</taxon>
        <taxon>Malvaceae</taxon>
        <taxon>Malvoideae</taxon>
        <taxon>Hibiscus</taxon>
    </lineage>
</organism>
<sequence>MEPIGSYGTTWADQWDDGPDPYPTEPKKSGTGGAKAKYSKKVEAGLGKTKSAAVTGMKKAKVGATAGVDKKWYLDSGATHHVTGEQKNVQSAQPFSDKSSSAQSSQHALSGEVPLFPLDVQYALVTSSAPDVADSHTPVDSPASAQHDGGDGARTASPCSPLHVQFSRDFPLQQENTVLLPSDQQPHSSAEQTSASPAVVPDLCEEVPVIPSNAGISCDLSGIVQPTLSSDLPVVSTTLPVVSDGNQHQMVTRSKAGIFKPKLYQND</sequence>
<protein>
    <submittedName>
        <fullName evidence="2">Uncharacterized protein</fullName>
    </submittedName>
</protein>
<accession>A0ABR1ZC02</accession>
<feature type="region of interest" description="Disordered" evidence="1">
    <location>
        <begin position="129"/>
        <end position="198"/>
    </location>
</feature>
<feature type="region of interest" description="Disordered" evidence="1">
    <location>
        <begin position="83"/>
        <end position="109"/>
    </location>
</feature>
<feature type="compositionally biased region" description="Polar residues" evidence="1">
    <location>
        <begin position="85"/>
        <end position="94"/>
    </location>
</feature>
<feature type="region of interest" description="Disordered" evidence="1">
    <location>
        <begin position="1"/>
        <end position="38"/>
    </location>
</feature>
<feature type="compositionally biased region" description="Polar residues" evidence="1">
    <location>
        <begin position="173"/>
        <end position="196"/>
    </location>
</feature>
<keyword evidence="3" id="KW-1185">Reference proteome</keyword>
<name>A0ABR1ZC02_9ROSI</name>
<dbReference type="Proteomes" id="UP001472677">
    <property type="component" value="Unassembled WGS sequence"/>
</dbReference>
<dbReference type="PANTHER" id="PTHR33386">
    <property type="entry name" value="OS02G0740600 PROTEIN"/>
    <property type="match status" value="1"/>
</dbReference>
<comment type="caution">
    <text evidence="2">The sequence shown here is derived from an EMBL/GenBank/DDBJ whole genome shotgun (WGS) entry which is preliminary data.</text>
</comment>
<feature type="compositionally biased region" description="Low complexity" evidence="1">
    <location>
        <begin position="96"/>
        <end position="109"/>
    </location>
</feature>
<dbReference type="PANTHER" id="PTHR33386:SF5">
    <property type="entry name" value="OS02G0740600 PROTEIN"/>
    <property type="match status" value="1"/>
</dbReference>
<gene>
    <name evidence="2" type="ORF">V6N12_074955</name>
</gene>
<evidence type="ECO:0000313" key="3">
    <source>
        <dbReference type="Proteomes" id="UP001472677"/>
    </source>
</evidence>
<evidence type="ECO:0000313" key="2">
    <source>
        <dbReference type="EMBL" id="KAK8477488.1"/>
    </source>
</evidence>
<evidence type="ECO:0000256" key="1">
    <source>
        <dbReference type="SAM" id="MobiDB-lite"/>
    </source>
</evidence>